<feature type="domain" description="Reverse transcriptase" evidence="2">
    <location>
        <begin position="1"/>
        <end position="308"/>
    </location>
</feature>
<dbReference type="Pfam" id="PF00078">
    <property type="entry name" value="RVT_1"/>
    <property type="match status" value="1"/>
</dbReference>
<dbReference type="PROSITE" id="PS50878">
    <property type="entry name" value="RT_POL"/>
    <property type="match status" value="1"/>
</dbReference>
<dbReference type="EMBL" id="JACHIK010000009">
    <property type="protein sequence ID" value="MBB5043462.1"/>
    <property type="molecule type" value="Genomic_DNA"/>
</dbReference>
<evidence type="ECO:0000313" key="3">
    <source>
        <dbReference type="EMBL" id="MBB5043462.1"/>
    </source>
</evidence>
<evidence type="ECO:0000313" key="4">
    <source>
        <dbReference type="Proteomes" id="UP000535406"/>
    </source>
</evidence>
<name>A0A7W7YWD9_9HYPH</name>
<comment type="similarity">
    <text evidence="1">Belongs to the bacterial reverse transcriptase family.</text>
</comment>
<accession>A0A7W7YWD9</accession>
<comment type="caution">
    <text evidence="3">The sequence shown here is derived from an EMBL/GenBank/DDBJ whole genome shotgun (WGS) entry which is preliminary data.</text>
</comment>
<dbReference type="PANTHER" id="PTHR34047">
    <property type="entry name" value="NUCLEAR INTRON MATURASE 1, MITOCHONDRIAL-RELATED"/>
    <property type="match status" value="1"/>
</dbReference>
<dbReference type="InterPro" id="IPR000477">
    <property type="entry name" value="RT_dom"/>
</dbReference>
<reference evidence="3 4" key="1">
    <citation type="submission" date="2020-08" db="EMBL/GenBank/DDBJ databases">
        <title>Genomic Encyclopedia of Type Strains, Phase IV (KMG-IV): sequencing the most valuable type-strain genomes for metagenomic binning, comparative biology and taxonomic classification.</title>
        <authorList>
            <person name="Goeker M."/>
        </authorList>
    </citation>
    <scope>NUCLEOTIDE SEQUENCE [LARGE SCALE GENOMIC DNA]</scope>
    <source>
        <strain evidence="3 4">DSM 21319</strain>
    </source>
</reference>
<dbReference type="CDD" id="cd01646">
    <property type="entry name" value="RT_Bac_retron_I"/>
    <property type="match status" value="1"/>
</dbReference>
<keyword evidence="4" id="KW-1185">Reference proteome</keyword>
<gene>
    <name evidence="3" type="ORF">HNQ66_002868</name>
</gene>
<dbReference type="PANTHER" id="PTHR34047:SF8">
    <property type="entry name" value="PROTEIN YKFC"/>
    <property type="match status" value="1"/>
</dbReference>
<dbReference type="NCBIfam" id="NF041747">
    <property type="entry name" value="Drt3a"/>
    <property type="match status" value="1"/>
</dbReference>
<organism evidence="3 4">
    <name type="scientific">Shinella fusca</name>
    <dbReference type="NCBI Taxonomy" id="544480"/>
    <lineage>
        <taxon>Bacteria</taxon>
        <taxon>Pseudomonadati</taxon>
        <taxon>Pseudomonadota</taxon>
        <taxon>Alphaproteobacteria</taxon>
        <taxon>Hyphomicrobiales</taxon>
        <taxon>Rhizobiaceae</taxon>
        <taxon>Shinella</taxon>
    </lineage>
</organism>
<evidence type="ECO:0000259" key="2">
    <source>
        <dbReference type="PROSITE" id="PS50878"/>
    </source>
</evidence>
<dbReference type="InterPro" id="IPR051083">
    <property type="entry name" value="GrpII_Intron_Splice-Mob/Def"/>
</dbReference>
<dbReference type="RefSeq" id="WP_210308766.1">
    <property type="nucleotide sequence ID" value="NZ_JACHIK010000009.1"/>
</dbReference>
<sequence length="445" mass="50944">MFTAENFRRIFDSENRKGLDVAGLYFPHLDPMTHAIRDKVAELRKWRKDNASLSVTAFESGEAKLKAELTELKAEKSEAIDVEMEKLSADVAKSDFKLELSQKTGPKGKPVYCIDGSPATFFVVKQLQWNIYRIYKVKQSNRQDLACRVRDTIGTGFPFEFVRTDVSDFYESIDRDALYRKLDSDQLLSSSSKRFIRQIFTSYETLSGNKKGIPRGVGISAYLAELFLRPVDHAISELAGAVLYCRYVDDIFAVFARPPSGEALGSYKGRILAILSNNGLVHNAGKTAEFDLGDKGGPKKFDYLGYSFTATLRTLEIEPTDAKIDKLRQRLESTFLEYWRAVPTRQRQAFREILARVKFLTGNARLKNSKSSATTGIYYNNPLITNLKKYEPLDTLLKKKIQQIKRPKLRFSLNKYRFKSGFEERRFHNFSSRELQTIVKAWNNV</sequence>
<dbReference type="Proteomes" id="UP000535406">
    <property type="component" value="Unassembled WGS sequence"/>
</dbReference>
<protein>
    <recommendedName>
        <fullName evidence="2">Reverse transcriptase domain-containing protein</fullName>
    </recommendedName>
</protein>
<dbReference type="AlphaFoldDB" id="A0A7W7YWD9"/>
<evidence type="ECO:0000256" key="1">
    <source>
        <dbReference type="ARBA" id="ARBA00034120"/>
    </source>
</evidence>
<proteinExistence type="inferred from homology"/>